<evidence type="ECO:0008006" key="5">
    <source>
        <dbReference type="Google" id="ProtNLM"/>
    </source>
</evidence>
<feature type="region of interest" description="Disordered" evidence="2">
    <location>
        <begin position="175"/>
        <end position="217"/>
    </location>
</feature>
<dbReference type="Proteomes" id="UP001385951">
    <property type="component" value="Unassembled WGS sequence"/>
</dbReference>
<proteinExistence type="predicted"/>
<gene>
    <name evidence="3" type="ORF">QCA50_014077</name>
</gene>
<protein>
    <recommendedName>
        <fullName evidence="5">RING-type domain-containing protein</fullName>
    </recommendedName>
</protein>
<dbReference type="InterPro" id="IPR013083">
    <property type="entry name" value="Znf_RING/FYVE/PHD"/>
</dbReference>
<evidence type="ECO:0000256" key="2">
    <source>
        <dbReference type="SAM" id="MobiDB-lite"/>
    </source>
</evidence>
<keyword evidence="1" id="KW-0175">Coiled coil</keyword>
<name>A0AAW0FT16_9APHY</name>
<keyword evidence="4" id="KW-1185">Reference proteome</keyword>
<feature type="coiled-coil region" evidence="1">
    <location>
        <begin position="112"/>
        <end position="167"/>
    </location>
</feature>
<dbReference type="Gene3D" id="3.30.40.10">
    <property type="entry name" value="Zinc/RING finger domain, C3HC4 (zinc finger)"/>
    <property type="match status" value="1"/>
</dbReference>
<accession>A0AAW0FT16</accession>
<reference evidence="3 4" key="1">
    <citation type="submission" date="2022-09" db="EMBL/GenBank/DDBJ databases">
        <authorList>
            <person name="Palmer J.M."/>
        </authorList>
    </citation>
    <scope>NUCLEOTIDE SEQUENCE [LARGE SCALE GENOMIC DNA]</scope>
    <source>
        <strain evidence="3 4">DSM 7382</strain>
    </source>
</reference>
<evidence type="ECO:0000256" key="1">
    <source>
        <dbReference type="SAM" id="Coils"/>
    </source>
</evidence>
<evidence type="ECO:0000313" key="3">
    <source>
        <dbReference type="EMBL" id="KAK7682694.1"/>
    </source>
</evidence>
<evidence type="ECO:0000313" key="4">
    <source>
        <dbReference type="Proteomes" id="UP001385951"/>
    </source>
</evidence>
<sequence>MTPMCGLLLEPFTANEDHQTTNSVMISCGHIFCDRHIREHFRRSRDCLFRCSGEILRDSFLPVKILCLPEDKEPNITSAVCKANTETLAGAANELITSSKLTHEATLLRERRHAQNDAQRHLEAELDELVKEIIELRTELESLEQDCDKIMESVSFLEDRLHQLENLDIAPFTLPSTAVDSEPTAKRPRHDPQETPSRPKASTDIDEAASAGPSTSY</sequence>
<dbReference type="EMBL" id="JASBNA010000034">
    <property type="protein sequence ID" value="KAK7682694.1"/>
    <property type="molecule type" value="Genomic_DNA"/>
</dbReference>
<comment type="caution">
    <text evidence="3">The sequence shown here is derived from an EMBL/GenBank/DDBJ whole genome shotgun (WGS) entry which is preliminary data.</text>
</comment>
<organism evidence="3 4">
    <name type="scientific">Cerrena zonata</name>
    <dbReference type="NCBI Taxonomy" id="2478898"/>
    <lineage>
        <taxon>Eukaryota</taxon>
        <taxon>Fungi</taxon>
        <taxon>Dikarya</taxon>
        <taxon>Basidiomycota</taxon>
        <taxon>Agaricomycotina</taxon>
        <taxon>Agaricomycetes</taxon>
        <taxon>Polyporales</taxon>
        <taxon>Cerrenaceae</taxon>
        <taxon>Cerrena</taxon>
    </lineage>
</organism>
<dbReference type="AlphaFoldDB" id="A0AAW0FT16"/>